<reference evidence="2 3" key="1">
    <citation type="submission" date="2019-06" db="EMBL/GenBank/DDBJ databases">
        <title>Draft genome of Aliikangiella marina GYP-15.</title>
        <authorList>
            <person name="Wang G."/>
        </authorList>
    </citation>
    <scope>NUCLEOTIDE SEQUENCE [LARGE SCALE GENOMIC DNA]</scope>
    <source>
        <strain evidence="2 3">GYP-15</strain>
    </source>
</reference>
<dbReference type="InterPro" id="IPR035940">
    <property type="entry name" value="CAP_sf"/>
</dbReference>
<feature type="chain" id="PRO_5021719900" evidence="1">
    <location>
        <begin position="26"/>
        <end position="208"/>
    </location>
</feature>
<keyword evidence="1" id="KW-0732">Signal</keyword>
<feature type="signal peptide" evidence="1">
    <location>
        <begin position="1"/>
        <end position="25"/>
    </location>
</feature>
<protein>
    <submittedName>
        <fullName evidence="2">CAP domain-containing protein</fullName>
    </submittedName>
</protein>
<dbReference type="OrthoDB" id="6335153at2"/>
<keyword evidence="3" id="KW-1185">Reference proteome</keyword>
<evidence type="ECO:0000256" key="1">
    <source>
        <dbReference type="SAM" id="SignalP"/>
    </source>
</evidence>
<dbReference type="RefSeq" id="WP_142944208.1">
    <property type="nucleotide sequence ID" value="NZ_VIKR01000007.1"/>
</dbReference>
<dbReference type="AlphaFoldDB" id="A0A545T1A7"/>
<gene>
    <name evidence="2" type="ORF">FLL45_21940</name>
</gene>
<evidence type="ECO:0000313" key="2">
    <source>
        <dbReference type="EMBL" id="TQV70991.1"/>
    </source>
</evidence>
<dbReference type="Proteomes" id="UP000317839">
    <property type="component" value="Unassembled WGS sequence"/>
</dbReference>
<name>A0A545T1A7_9GAMM</name>
<dbReference type="Gene3D" id="3.40.33.10">
    <property type="entry name" value="CAP"/>
    <property type="match status" value="1"/>
</dbReference>
<proteinExistence type="predicted"/>
<accession>A0A545T1A7</accession>
<comment type="caution">
    <text evidence="2">The sequence shown here is derived from an EMBL/GenBank/DDBJ whole genome shotgun (WGS) entry which is preliminary data.</text>
</comment>
<dbReference type="EMBL" id="VIKR01000007">
    <property type="protein sequence ID" value="TQV70991.1"/>
    <property type="molecule type" value="Genomic_DNA"/>
</dbReference>
<organism evidence="2 3">
    <name type="scientific">Aliikangiella marina</name>
    <dbReference type="NCBI Taxonomy" id="1712262"/>
    <lineage>
        <taxon>Bacteria</taxon>
        <taxon>Pseudomonadati</taxon>
        <taxon>Pseudomonadota</taxon>
        <taxon>Gammaproteobacteria</taxon>
        <taxon>Oceanospirillales</taxon>
        <taxon>Pleioneaceae</taxon>
        <taxon>Aliikangiella</taxon>
    </lineage>
</organism>
<evidence type="ECO:0000313" key="3">
    <source>
        <dbReference type="Proteomes" id="UP000317839"/>
    </source>
</evidence>
<sequence length="208" mass="23408">MYKYLALTIKTSLALLVLNNGIANASSESRAIEKHSVEKSSPENSSLAFSECGNNENARQLAKLIILDPRQPRQKLSCNSLLTEIADKKAKEMAELGRVTHVGRSSANKRLIDAGYPLSKIYPRLFENNVEAIAGGISDANEMWEQFKLSETHRTHLLAEHEFYLLQDEIGVGFFKDRRSPHVEYWVVYLAHQGESKAYRGKVAKSKD</sequence>